<evidence type="ECO:0000313" key="1">
    <source>
        <dbReference type="EMBL" id="CAH1396430.1"/>
    </source>
</evidence>
<dbReference type="EMBL" id="OV725079">
    <property type="protein sequence ID" value="CAH1396430.1"/>
    <property type="molecule type" value="Genomic_DNA"/>
</dbReference>
<evidence type="ECO:0000313" key="2">
    <source>
        <dbReference type="Proteomes" id="UP001152798"/>
    </source>
</evidence>
<organism evidence="1 2">
    <name type="scientific">Nezara viridula</name>
    <name type="common">Southern green stink bug</name>
    <name type="synonym">Cimex viridulus</name>
    <dbReference type="NCBI Taxonomy" id="85310"/>
    <lineage>
        <taxon>Eukaryota</taxon>
        <taxon>Metazoa</taxon>
        <taxon>Ecdysozoa</taxon>
        <taxon>Arthropoda</taxon>
        <taxon>Hexapoda</taxon>
        <taxon>Insecta</taxon>
        <taxon>Pterygota</taxon>
        <taxon>Neoptera</taxon>
        <taxon>Paraneoptera</taxon>
        <taxon>Hemiptera</taxon>
        <taxon>Heteroptera</taxon>
        <taxon>Panheteroptera</taxon>
        <taxon>Pentatomomorpha</taxon>
        <taxon>Pentatomoidea</taxon>
        <taxon>Pentatomidae</taxon>
        <taxon>Pentatominae</taxon>
        <taxon>Nezara</taxon>
    </lineage>
</organism>
<protein>
    <submittedName>
        <fullName evidence="1">Uncharacterized protein</fullName>
    </submittedName>
</protein>
<name>A0A9P0MIX1_NEZVI</name>
<accession>A0A9P0MIX1</accession>
<reference evidence="1" key="1">
    <citation type="submission" date="2022-01" db="EMBL/GenBank/DDBJ databases">
        <authorList>
            <person name="King R."/>
        </authorList>
    </citation>
    <scope>NUCLEOTIDE SEQUENCE</scope>
</reference>
<sequence>MATGRWIAAVRLGPEDGRKEQRRDKMEVFTTESIVYDTAHLYAPLSDCSWKSHLDRDKRRAKEFSGEEETLVIIKRLGEVGGRRRPDKDAPIAPLNNLFSFVSSYWISPTAPFVVVLQPGLRRRAAHSSFHRGYQFLSWRSMSLLQ</sequence>
<dbReference type="Proteomes" id="UP001152798">
    <property type="component" value="Chromosome 3"/>
</dbReference>
<proteinExistence type="predicted"/>
<keyword evidence="2" id="KW-1185">Reference proteome</keyword>
<gene>
    <name evidence="1" type="ORF">NEZAVI_LOCUS6502</name>
</gene>
<dbReference type="AlphaFoldDB" id="A0A9P0MIX1"/>